<accession>A0A0B6YK90</accession>
<dbReference type="EMBL" id="HACG01009361">
    <property type="protein sequence ID" value="CEK56226.1"/>
    <property type="molecule type" value="Transcribed_RNA"/>
</dbReference>
<feature type="non-terminal residue" evidence="2">
    <location>
        <position position="1"/>
    </location>
</feature>
<proteinExistence type="predicted"/>
<gene>
    <name evidence="2" type="primary">ORF27121</name>
</gene>
<feature type="compositionally biased region" description="Polar residues" evidence="1">
    <location>
        <begin position="115"/>
        <end position="155"/>
    </location>
</feature>
<feature type="compositionally biased region" description="Polar residues" evidence="1">
    <location>
        <begin position="1"/>
        <end position="31"/>
    </location>
</feature>
<organism evidence="2">
    <name type="scientific">Arion vulgaris</name>
    <dbReference type="NCBI Taxonomy" id="1028688"/>
    <lineage>
        <taxon>Eukaryota</taxon>
        <taxon>Metazoa</taxon>
        <taxon>Spiralia</taxon>
        <taxon>Lophotrochozoa</taxon>
        <taxon>Mollusca</taxon>
        <taxon>Gastropoda</taxon>
        <taxon>Heterobranchia</taxon>
        <taxon>Euthyneura</taxon>
        <taxon>Panpulmonata</taxon>
        <taxon>Eupulmonata</taxon>
        <taxon>Stylommatophora</taxon>
        <taxon>Helicina</taxon>
        <taxon>Arionoidea</taxon>
        <taxon>Arionidae</taxon>
        <taxon>Arion</taxon>
    </lineage>
</organism>
<name>A0A0B6YK90_9EUPU</name>
<feature type="non-terminal residue" evidence="2">
    <location>
        <position position="155"/>
    </location>
</feature>
<evidence type="ECO:0000256" key="1">
    <source>
        <dbReference type="SAM" id="MobiDB-lite"/>
    </source>
</evidence>
<evidence type="ECO:0000313" key="2">
    <source>
        <dbReference type="EMBL" id="CEK56226.1"/>
    </source>
</evidence>
<feature type="compositionally biased region" description="Basic and acidic residues" evidence="1">
    <location>
        <begin position="32"/>
        <end position="42"/>
    </location>
</feature>
<feature type="compositionally biased region" description="Polar residues" evidence="1">
    <location>
        <begin position="89"/>
        <end position="99"/>
    </location>
</feature>
<reference evidence="2" key="1">
    <citation type="submission" date="2014-12" db="EMBL/GenBank/DDBJ databases">
        <title>Insight into the proteome of Arion vulgaris.</title>
        <authorList>
            <person name="Aradska J."/>
            <person name="Bulat T."/>
            <person name="Smidak R."/>
            <person name="Sarate P."/>
            <person name="Gangsoo J."/>
            <person name="Sialana F."/>
            <person name="Bilban M."/>
            <person name="Lubec G."/>
        </authorList>
    </citation>
    <scope>NUCLEOTIDE SEQUENCE</scope>
    <source>
        <tissue evidence="2">Skin</tissue>
    </source>
</reference>
<dbReference type="AlphaFoldDB" id="A0A0B6YK90"/>
<feature type="region of interest" description="Disordered" evidence="1">
    <location>
        <begin position="1"/>
        <end position="47"/>
    </location>
</feature>
<sequence>QDLPSRSLSTGDNGDGRIQNSYQRQQNNHQQGFDKNKQKQEGNKLNFVDSALIKHKSSTEVSNPKISSFTSAVAYVRNQGDAHLKAAKTETSLRQNLSDGSEEHNSFEREVFYNGNISQSHSNANVYNSHPQNKQDSVQSNIKSFLQSNTTPSVP</sequence>
<feature type="compositionally biased region" description="Basic and acidic residues" evidence="1">
    <location>
        <begin position="101"/>
        <end position="111"/>
    </location>
</feature>
<protein>
    <submittedName>
        <fullName evidence="2">Uncharacterized protein</fullName>
    </submittedName>
</protein>
<feature type="region of interest" description="Disordered" evidence="1">
    <location>
        <begin position="88"/>
        <end position="155"/>
    </location>
</feature>